<feature type="domain" description="AAA+ ATPase" evidence="9">
    <location>
        <begin position="58"/>
        <end position="203"/>
    </location>
</feature>
<dbReference type="GO" id="GO:0003887">
    <property type="term" value="F:DNA-directed DNA polymerase activity"/>
    <property type="evidence" value="ECO:0007669"/>
    <property type="project" value="UniProtKB-KW"/>
</dbReference>
<dbReference type="SUPFAM" id="SSF52540">
    <property type="entry name" value="P-loop containing nucleoside triphosphate hydrolases"/>
    <property type="match status" value="1"/>
</dbReference>
<dbReference type="InterPro" id="IPR045085">
    <property type="entry name" value="HLD_clamp_pol_III_gamma_tau"/>
</dbReference>
<dbReference type="GO" id="GO:0006261">
    <property type="term" value="P:DNA-templated DNA replication"/>
    <property type="evidence" value="ECO:0007669"/>
    <property type="project" value="TreeGrafter"/>
</dbReference>
<keyword evidence="5" id="KW-0862">Zinc</keyword>
<comment type="similarity">
    <text evidence="1">Belongs to the DnaX/STICHEL family.</text>
</comment>
<dbReference type="GO" id="GO:0009360">
    <property type="term" value="C:DNA polymerase III complex"/>
    <property type="evidence" value="ECO:0007669"/>
    <property type="project" value="InterPro"/>
</dbReference>
<evidence type="ECO:0000256" key="3">
    <source>
        <dbReference type="ARBA" id="ARBA00022723"/>
    </source>
</evidence>
<keyword evidence="7" id="KW-0239">DNA-directed DNA polymerase</keyword>
<keyword evidence="10" id="KW-0808">Transferase</keyword>
<keyword evidence="11" id="KW-1185">Reference proteome</keyword>
<evidence type="ECO:0000256" key="5">
    <source>
        <dbReference type="ARBA" id="ARBA00022833"/>
    </source>
</evidence>
<evidence type="ECO:0000256" key="2">
    <source>
        <dbReference type="ARBA" id="ARBA00012417"/>
    </source>
</evidence>
<dbReference type="InterPro" id="IPR027417">
    <property type="entry name" value="P-loop_NTPase"/>
</dbReference>
<dbReference type="HOGENOM" id="CLU_006229_0_3_14"/>
<evidence type="ECO:0000313" key="11">
    <source>
        <dbReference type="Proteomes" id="UP000000528"/>
    </source>
</evidence>
<dbReference type="InterPro" id="IPR012763">
    <property type="entry name" value="DNA_pol_III_sug/sutau_N"/>
</dbReference>
<dbReference type="InterPro" id="IPR003593">
    <property type="entry name" value="AAA+_ATPase"/>
</dbReference>
<evidence type="ECO:0000256" key="4">
    <source>
        <dbReference type="ARBA" id="ARBA00022741"/>
    </source>
</evidence>
<proteinExistence type="inferred from homology"/>
<sequence length="836" mass="95929">MLLLSLKFYIIINDITSGVLKMNYKALYRVYRPTTFDEVNGQDHIVATLKNIILTNKISHGYLFNGPRGTGKTSVAKIFATALNCIHKNDDFNPCQICIENSNKNIDIIEMDAASNNSVDDVRRLNEELKSLPLKGEYRIYIIDEVHMFTKSAFNALLKSLEEPPKHVIFIFATTESHKIPNTILSRVQRFNFRRISNDVIIGHLANILEKEKINYEPKSLVYIASLASGSFRDALSIADQASIYGQGKITLKNLITSFGISSNESVINLINNTVFNLYEAINNLDEFKKNGADPEYLLISLINIIKDFIVFKKTNNLSFLALLSFDEIDLIKIDLQKSYFIIEEAMKTLEFLRISEMPFDAIEILIIKVHKKIGQEEEKENENEKLKIIQNSIDNEKIKDELLNYASASKGSIGTNTIETSILETSEDEEAQSLTQILNSGEMDLKLKEKTNNSWDKTQNHKQQSNTDLISKTNEIITNLNENEASISELDQNIITSEIDNNFEDDNLISTGEFSLENYLKNQDSSAQSNQRKIEDFLFSAKNEIPHETNLTKTINATLKNQEKANENFTKEQDSSVKEILETLKIELSKKSQEIEVDQGDFYTDNSSKENEIIDTNQFDYTTKEKLKTSDLFFTEEKPILERVKVDNLYKKTTEEIKVDKTKTTTTTTESQDVVIEKVNEDKYSVDEVINMFLQHDNANYREESKMAIQNANNFLANPRFRKYAHFFSAVHCVAANKNFVVVSSEINLDIFNLLESIEKVEFKNFINDLYGYPKYVFPITESLWKLAKIKWQDIKNKKIPVPEIKKIEIENVDKKATQFFSKIFGNITTKKRGE</sequence>
<dbReference type="EMBL" id="AL445563">
    <property type="protein sequence ID" value="CAC13222.1"/>
    <property type="molecule type" value="Genomic_DNA"/>
</dbReference>
<dbReference type="STRING" id="272635.gene:17576628"/>
<dbReference type="Proteomes" id="UP000000528">
    <property type="component" value="Chromosome"/>
</dbReference>
<keyword evidence="6" id="KW-0067">ATP-binding</keyword>
<evidence type="ECO:0000256" key="8">
    <source>
        <dbReference type="ARBA" id="ARBA00049244"/>
    </source>
</evidence>
<dbReference type="GO" id="GO:0046872">
    <property type="term" value="F:metal ion binding"/>
    <property type="evidence" value="ECO:0007669"/>
    <property type="project" value="UniProtKB-KW"/>
</dbReference>
<dbReference type="Pfam" id="PF13177">
    <property type="entry name" value="DNA_pol3_delta2"/>
    <property type="match status" value="1"/>
</dbReference>
<dbReference type="InterPro" id="IPR050238">
    <property type="entry name" value="DNA_Rep/Repair_Clamp_Loader"/>
</dbReference>
<dbReference type="Gene3D" id="3.40.50.300">
    <property type="entry name" value="P-loop containing nucleotide triphosphate hydrolases"/>
    <property type="match status" value="1"/>
</dbReference>
<gene>
    <name evidence="10" type="ordered locus">MYPU_0490</name>
</gene>
<organism evidence="11">
    <name type="scientific">Mycoplasmopsis pulmonis (strain UAB CTIP)</name>
    <name type="common">Mycoplasma pulmonis</name>
    <dbReference type="NCBI Taxonomy" id="272635"/>
    <lineage>
        <taxon>Bacteria</taxon>
        <taxon>Bacillati</taxon>
        <taxon>Mycoplasmatota</taxon>
        <taxon>Mycoplasmoidales</taxon>
        <taxon>Metamycoplasmataceae</taxon>
        <taxon>Mycoplasmopsis</taxon>
    </lineage>
</organism>
<dbReference type="PANTHER" id="PTHR11669">
    <property type="entry name" value="REPLICATION FACTOR C / DNA POLYMERASE III GAMMA-TAU SUBUNIT"/>
    <property type="match status" value="1"/>
</dbReference>
<keyword evidence="4" id="KW-0547">Nucleotide-binding</keyword>
<comment type="catalytic activity">
    <reaction evidence="8">
        <text>DNA(n) + a 2'-deoxyribonucleoside 5'-triphosphate = DNA(n+1) + diphosphate</text>
        <dbReference type="Rhea" id="RHEA:22508"/>
        <dbReference type="Rhea" id="RHEA-COMP:17339"/>
        <dbReference type="Rhea" id="RHEA-COMP:17340"/>
        <dbReference type="ChEBI" id="CHEBI:33019"/>
        <dbReference type="ChEBI" id="CHEBI:61560"/>
        <dbReference type="ChEBI" id="CHEBI:173112"/>
        <dbReference type="EC" id="2.7.7.7"/>
    </reaction>
</comment>
<dbReference type="PRINTS" id="PR00300">
    <property type="entry name" value="CLPPROTEASEA"/>
</dbReference>
<protein>
    <recommendedName>
        <fullName evidence="2">DNA-directed DNA polymerase</fullName>
        <ecNumber evidence="2">2.7.7.7</ecNumber>
    </recommendedName>
</protein>
<dbReference type="AlphaFoldDB" id="Q98RG0"/>
<dbReference type="GO" id="GO:0005524">
    <property type="term" value="F:ATP binding"/>
    <property type="evidence" value="ECO:0007669"/>
    <property type="project" value="UniProtKB-KW"/>
</dbReference>
<keyword evidence="3" id="KW-0479">Metal-binding</keyword>
<evidence type="ECO:0000256" key="7">
    <source>
        <dbReference type="ARBA" id="ARBA00022932"/>
    </source>
</evidence>
<dbReference type="CDD" id="cd00009">
    <property type="entry name" value="AAA"/>
    <property type="match status" value="1"/>
</dbReference>
<dbReference type="eggNOG" id="COG2812">
    <property type="taxonomic scope" value="Bacteria"/>
</dbReference>
<evidence type="ECO:0000313" key="10">
    <source>
        <dbReference type="EMBL" id="CAC13222.1"/>
    </source>
</evidence>
<name>Q98RG0_MYCPU</name>
<dbReference type="InterPro" id="IPR001270">
    <property type="entry name" value="ClpA/B"/>
</dbReference>
<dbReference type="Pfam" id="PF22608">
    <property type="entry name" value="DNAX_ATPase_lid"/>
    <property type="match status" value="1"/>
</dbReference>
<dbReference type="SMART" id="SM00382">
    <property type="entry name" value="AAA"/>
    <property type="match status" value="1"/>
</dbReference>
<evidence type="ECO:0000259" key="9">
    <source>
        <dbReference type="SMART" id="SM00382"/>
    </source>
</evidence>
<dbReference type="CDD" id="cd18137">
    <property type="entry name" value="HLD_clamp_pol_III_gamma_tau"/>
    <property type="match status" value="1"/>
</dbReference>
<dbReference type="KEGG" id="mpu:MYPU_0490"/>
<dbReference type="Gene3D" id="1.10.8.60">
    <property type="match status" value="1"/>
</dbReference>
<dbReference type="NCBIfam" id="NF004046">
    <property type="entry name" value="PRK05563.1"/>
    <property type="match status" value="1"/>
</dbReference>
<evidence type="ECO:0000256" key="1">
    <source>
        <dbReference type="ARBA" id="ARBA00006360"/>
    </source>
</evidence>
<evidence type="ECO:0000256" key="6">
    <source>
        <dbReference type="ARBA" id="ARBA00022840"/>
    </source>
</evidence>
<reference evidence="10 11" key="1">
    <citation type="journal article" date="2001" name="Nucleic Acids Res.">
        <title>The complete genome sequence of the murine respiratory pathogen Mycoplasma pulmonis.</title>
        <authorList>
            <person name="Chambaud I."/>
            <person name="Heilig R."/>
            <person name="Ferris S."/>
            <person name="Barbe V."/>
            <person name="Samson D."/>
            <person name="Galisson F."/>
            <person name="Moszer I."/>
            <person name="Dybvig K."/>
            <person name="Wroblewski H."/>
            <person name="Viari A."/>
            <person name="Rocha E.P.C."/>
            <person name="Blanchard A."/>
        </authorList>
    </citation>
    <scope>NUCLEOTIDE SEQUENCE [LARGE SCALE GENOMIC DNA]</scope>
    <source>
        <strain evidence="10 11">UAB CTIP</strain>
    </source>
</reference>
<dbReference type="NCBIfam" id="TIGR02397">
    <property type="entry name" value="dnaX_nterm"/>
    <property type="match status" value="1"/>
</dbReference>
<dbReference type="EC" id="2.7.7.7" evidence="2"/>
<dbReference type="FunFam" id="1.10.8.60:FF:000013">
    <property type="entry name" value="DNA polymerase III subunit gamma/tau"/>
    <property type="match status" value="1"/>
</dbReference>
<dbReference type="PANTHER" id="PTHR11669:SF0">
    <property type="entry name" value="PROTEIN STICHEL-LIKE 2"/>
    <property type="match status" value="1"/>
</dbReference>
<dbReference type="PIR" id="A90518">
    <property type="entry name" value="A90518"/>
</dbReference>
<keyword evidence="10" id="KW-0548">Nucleotidyltransferase</keyword>
<accession>Q98RG0</accession>